<feature type="coiled-coil region" evidence="1">
    <location>
        <begin position="658"/>
        <end position="727"/>
    </location>
</feature>
<keyword evidence="4" id="KW-1185">Reference proteome</keyword>
<feature type="coiled-coil region" evidence="1">
    <location>
        <begin position="172"/>
        <end position="227"/>
    </location>
</feature>
<dbReference type="InParanoid" id="A0A0C3DVC3"/>
<dbReference type="Gene3D" id="1.20.5.340">
    <property type="match status" value="1"/>
</dbReference>
<evidence type="ECO:0000313" key="4">
    <source>
        <dbReference type="Proteomes" id="UP000053989"/>
    </source>
</evidence>
<evidence type="ECO:0000256" key="2">
    <source>
        <dbReference type="SAM" id="MobiDB-lite"/>
    </source>
</evidence>
<keyword evidence="1" id="KW-0175">Coiled coil</keyword>
<dbReference type="STRING" id="1036808.A0A0C3DVC3"/>
<evidence type="ECO:0000313" key="3">
    <source>
        <dbReference type="EMBL" id="KIM60099.1"/>
    </source>
</evidence>
<sequence length="951" mass="107346">MDKATAANYLHRQDMPRLTNTPNDKPSAGVKSPFQFKFSSQTQRAPAGTSFQRLNLNFGDTSKLVESTPTRMFDAVPRSLPFESSGLHKQRLAATSAYIDLIDRGEENPKASRAPFNTDVRGDALKNFDKHSHEYAITFPDQGVIKRDESVDVSLREVPESDDLLVTITSKYRQLQRESTKQRDYIAELEGKLASTTEQHTTLCASVAQLKAARATQKEELDKITKDFVDLGTGFQDLKALSNSSASFLSEAKETMHSLVQLRDSTQFELKVLESAFDDDGKLVLTQETRTTLDELRCELTTTQQVADLLRDKLHVMASELAEARSRISELEGLTVGDTQTVERVTLHLRQSGRITSTLSLVMIFNLERETAEHVAVVMNFLQEERKESVRAAGEVYEMTQQLAQSHARLKEAETQILSMRRQMTEYEEAQEDQKVQLRFLRTTNDFQERTNRELGERLQNINEELRLALNRSHELEGRSDAFKEHEANLLQQNLNLRSERDTVNETLSTAQHQLAEAHTREISLSRQLSKVTAERDGATENLKDMDILKGDLELCRRKHVETSVALKARPALQERFDDLSVTLTVTKEALGDAQERLHSTERQAGEIVADITHLREQKGLLEAKLQNALRETDAKTEDLMALRMEVSHKEGVSETLLSEEKQRADEARGQNLEMKSRIESLLAELDQKNHRIQDMERRLAEAGAPCTKHEQEVAVLTSRVSELEATKNELFTRATTITKRYARNDLNDDEKALVATVMHKVRTLHDREMVEKNNEIKRRDNLIKEHEARILQLEDNLARRIYGPHTASALKPSAVGTPVDSSPLTVPDMNSEPDFSYPADNHSIPNPIITCNAGPTNPVAKQTKPAPSMPPPPPGHTSFSKLAREDVDGAESEEEKQQTNTKRVLFADNGSDPSTSRPTRRARHSKLVESERTFDNASDATAKKKTTKRR</sequence>
<accession>A0A0C3DVC3</accession>
<reference evidence="3 4" key="1">
    <citation type="submission" date="2014-04" db="EMBL/GenBank/DDBJ databases">
        <authorList>
            <consortium name="DOE Joint Genome Institute"/>
            <person name="Kuo A."/>
            <person name="Kohler A."/>
            <person name="Nagy L.G."/>
            <person name="Floudas D."/>
            <person name="Copeland A."/>
            <person name="Barry K.W."/>
            <person name="Cichocki N."/>
            <person name="Veneault-Fourrey C."/>
            <person name="LaButti K."/>
            <person name="Lindquist E.A."/>
            <person name="Lipzen A."/>
            <person name="Lundell T."/>
            <person name="Morin E."/>
            <person name="Murat C."/>
            <person name="Sun H."/>
            <person name="Tunlid A."/>
            <person name="Henrissat B."/>
            <person name="Grigoriev I.V."/>
            <person name="Hibbett D.S."/>
            <person name="Martin F."/>
            <person name="Nordberg H.P."/>
            <person name="Cantor M.N."/>
            <person name="Hua S.X."/>
        </authorList>
    </citation>
    <scope>NUCLEOTIDE SEQUENCE [LARGE SCALE GENOMIC DNA]</scope>
    <source>
        <strain evidence="3 4">Foug A</strain>
    </source>
</reference>
<feature type="region of interest" description="Disordered" evidence="2">
    <location>
        <begin position="1"/>
        <end position="32"/>
    </location>
</feature>
<dbReference type="AlphaFoldDB" id="A0A0C3DVC3"/>
<feature type="coiled-coil region" evidence="1">
    <location>
        <begin position="403"/>
        <end position="479"/>
    </location>
</feature>
<dbReference type="OrthoDB" id="3246510at2759"/>
<evidence type="ECO:0000256" key="1">
    <source>
        <dbReference type="SAM" id="Coils"/>
    </source>
</evidence>
<feature type="coiled-coil region" evidence="1">
    <location>
        <begin position="770"/>
        <end position="797"/>
    </location>
</feature>
<name>A0A0C3DVC3_9AGAM</name>
<feature type="region of interest" description="Disordered" evidence="2">
    <location>
        <begin position="809"/>
        <end position="951"/>
    </location>
</feature>
<protein>
    <submittedName>
        <fullName evidence="3">Uncharacterized protein</fullName>
    </submittedName>
</protein>
<organism evidence="3 4">
    <name type="scientific">Scleroderma citrinum Foug A</name>
    <dbReference type="NCBI Taxonomy" id="1036808"/>
    <lineage>
        <taxon>Eukaryota</taxon>
        <taxon>Fungi</taxon>
        <taxon>Dikarya</taxon>
        <taxon>Basidiomycota</taxon>
        <taxon>Agaricomycotina</taxon>
        <taxon>Agaricomycetes</taxon>
        <taxon>Agaricomycetidae</taxon>
        <taxon>Boletales</taxon>
        <taxon>Sclerodermatineae</taxon>
        <taxon>Sclerodermataceae</taxon>
        <taxon>Scleroderma</taxon>
    </lineage>
</organism>
<gene>
    <name evidence="3" type="ORF">SCLCIDRAFT_26881</name>
</gene>
<dbReference type="EMBL" id="KN822066">
    <property type="protein sequence ID" value="KIM60099.1"/>
    <property type="molecule type" value="Genomic_DNA"/>
</dbReference>
<proteinExistence type="predicted"/>
<dbReference type="HOGENOM" id="CLU_315475_0_0_1"/>
<dbReference type="Proteomes" id="UP000053989">
    <property type="component" value="Unassembled WGS sequence"/>
</dbReference>
<reference evidence="4" key="2">
    <citation type="submission" date="2015-01" db="EMBL/GenBank/DDBJ databases">
        <title>Evolutionary Origins and Diversification of the Mycorrhizal Mutualists.</title>
        <authorList>
            <consortium name="DOE Joint Genome Institute"/>
            <consortium name="Mycorrhizal Genomics Consortium"/>
            <person name="Kohler A."/>
            <person name="Kuo A."/>
            <person name="Nagy L.G."/>
            <person name="Floudas D."/>
            <person name="Copeland A."/>
            <person name="Barry K.W."/>
            <person name="Cichocki N."/>
            <person name="Veneault-Fourrey C."/>
            <person name="LaButti K."/>
            <person name="Lindquist E.A."/>
            <person name="Lipzen A."/>
            <person name="Lundell T."/>
            <person name="Morin E."/>
            <person name="Murat C."/>
            <person name="Riley R."/>
            <person name="Ohm R."/>
            <person name="Sun H."/>
            <person name="Tunlid A."/>
            <person name="Henrissat B."/>
            <person name="Grigoriev I.V."/>
            <person name="Hibbett D.S."/>
            <person name="Martin F."/>
        </authorList>
    </citation>
    <scope>NUCLEOTIDE SEQUENCE [LARGE SCALE GENOMIC DNA]</scope>
    <source>
        <strain evidence="4">Foug A</strain>
    </source>
</reference>